<gene>
    <name evidence="11" type="ordered locus">FsymDg_1345</name>
</gene>
<dbReference type="InterPro" id="IPR014223">
    <property type="entry name" value="ABC_CydC/D"/>
</dbReference>
<evidence type="ECO:0000259" key="10">
    <source>
        <dbReference type="PROSITE" id="PS50929"/>
    </source>
</evidence>
<feature type="transmembrane region" description="Helical" evidence="8">
    <location>
        <begin position="818"/>
        <end position="836"/>
    </location>
</feature>
<dbReference type="Gene3D" id="1.20.1560.10">
    <property type="entry name" value="ABC transporter type 1, transmembrane domain"/>
    <property type="match status" value="2"/>
</dbReference>
<dbReference type="Proteomes" id="UP000001549">
    <property type="component" value="Chromosome"/>
</dbReference>
<feature type="transmembrane region" description="Helical" evidence="8">
    <location>
        <begin position="146"/>
        <end position="166"/>
    </location>
</feature>
<dbReference type="GO" id="GO:0042883">
    <property type="term" value="P:cysteine transport"/>
    <property type="evidence" value="ECO:0007669"/>
    <property type="project" value="InterPro"/>
</dbReference>
<dbReference type="eggNOG" id="COG4987">
    <property type="taxonomic scope" value="Bacteria"/>
</dbReference>
<feature type="transmembrane region" description="Helical" evidence="8">
    <location>
        <begin position="172"/>
        <end position="192"/>
    </location>
</feature>
<organism evidence="11 12">
    <name type="scientific">Candidatus Protofrankia datiscae</name>
    <dbReference type="NCBI Taxonomy" id="2716812"/>
    <lineage>
        <taxon>Bacteria</taxon>
        <taxon>Bacillati</taxon>
        <taxon>Actinomycetota</taxon>
        <taxon>Actinomycetes</taxon>
        <taxon>Frankiales</taxon>
        <taxon>Frankiaceae</taxon>
        <taxon>Protofrankia</taxon>
    </lineage>
</organism>
<dbReference type="NCBIfam" id="TIGR02857">
    <property type="entry name" value="CydD"/>
    <property type="match status" value="1"/>
</dbReference>
<proteinExistence type="predicted"/>
<comment type="subcellular location">
    <subcellularLocation>
        <location evidence="1">Cell membrane</location>
        <topology evidence="1">Multi-pass membrane protein</topology>
    </subcellularLocation>
</comment>
<dbReference type="GO" id="GO:0016887">
    <property type="term" value="F:ATP hydrolysis activity"/>
    <property type="evidence" value="ECO:0007669"/>
    <property type="project" value="InterPro"/>
</dbReference>
<feature type="domain" description="ABC transporter" evidence="9">
    <location>
        <begin position="994"/>
        <end position="1214"/>
    </location>
</feature>
<dbReference type="Pfam" id="PF00005">
    <property type="entry name" value="ABC_tran"/>
    <property type="match status" value="2"/>
</dbReference>
<evidence type="ECO:0000256" key="6">
    <source>
        <dbReference type="ARBA" id="ARBA00023136"/>
    </source>
</evidence>
<evidence type="ECO:0000256" key="2">
    <source>
        <dbReference type="ARBA" id="ARBA00022692"/>
    </source>
</evidence>
<dbReference type="CDD" id="cd18584">
    <property type="entry name" value="ABC_6TM_AarD_CydD"/>
    <property type="match status" value="1"/>
</dbReference>
<dbReference type="InterPro" id="IPR014216">
    <property type="entry name" value="ABC_transptr_CydD"/>
</dbReference>
<evidence type="ECO:0000256" key="7">
    <source>
        <dbReference type="SAM" id="MobiDB-lite"/>
    </source>
</evidence>
<dbReference type="PANTHER" id="PTHR24221:SF654">
    <property type="entry name" value="ATP-BINDING CASSETTE SUB-FAMILY B MEMBER 6"/>
    <property type="match status" value="1"/>
</dbReference>
<dbReference type="GO" id="GO:0005886">
    <property type="term" value="C:plasma membrane"/>
    <property type="evidence" value="ECO:0007669"/>
    <property type="project" value="UniProtKB-SubCell"/>
</dbReference>
<feature type="transmembrane region" description="Helical" evidence="8">
    <location>
        <begin position="899"/>
        <end position="925"/>
    </location>
</feature>
<dbReference type="RefSeq" id="WP_013872799.1">
    <property type="nucleotide sequence ID" value="NC_015656.1"/>
</dbReference>
<feature type="transmembrane region" description="Helical" evidence="8">
    <location>
        <begin position="59"/>
        <end position="83"/>
    </location>
</feature>
<evidence type="ECO:0000256" key="5">
    <source>
        <dbReference type="ARBA" id="ARBA00022989"/>
    </source>
</evidence>
<name>F8B2M0_9ACTN</name>
<keyword evidence="6 8" id="KW-0472">Membrane</keyword>
<evidence type="ECO:0000256" key="4">
    <source>
        <dbReference type="ARBA" id="ARBA00022840"/>
    </source>
</evidence>
<feature type="domain" description="ABC transporter" evidence="9">
    <location>
        <begin position="341"/>
        <end position="567"/>
    </location>
</feature>
<feature type="transmembrane region" description="Helical" evidence="8">
    <location>
        <begin position="676"/>
        <end position="702"/>
    </location>
</feature>
<dbReference type="eggNOG" id="COG4988">
    <property type="taxonomic scope" value="Bacteria"/>
</dbReference>
<evidence type="ECO:0000256" key="3">
    <source>
        <dbReference type="ARBA" id="ARBA00022741"/>
    </source>
</evidence>
<dbReference type="EMBL" id="CP002801">
    <property type="protein sequence ID" value="AEH08825.1"/>
    <property type="molecule type" value="Genomic_DNA"/>
</dbReference>
<feature type="compositionally biased region" description="Pro residues" evidence="7">
    <location>
        <begin position="590"/>
        <end position="603"/>
    </location>
</feature>
<evidence type="ECO:0000256" key="1">
    <source>
        <dbReference type="ARBA" id="ARBA00004651"/>
    </source>
</evidence>
<feature type="domain" description="ABC transmembrane type-1" evidence="10">
    <location>
        <begin position="24"/>
        <end position="314"/>
    </location>
</feature>
<dbReference type="GO" id="GO:0005524">
    <property type="term" value="F:ATP binding"/>
    <property type="evidence" value="ECO:0007669"/>
    <property type="project" value="UniProtKB-KW"/>
</dbReference>
<keyword evidence="4 11" id="KW-0067">ATP-binding</keyword>
<dbReference type="InterPro" id="IPR017871">
    <property type="entry name" value="ABC_transporter-like_CS"/>
</dbReference>
<feature type="compositionally biased region" description="Basic residues" evidence="7">
    <location>
        <begin position="642"/>
        <end position="652"/>
    </location>
</feature>
<keyword evidence="5 8" id="KW-1133">Transmembrane helix</keyword>
<dbReference type="Pfam" id="PF00664">
    <property type="entry name" value="ABC_membrane"/>
    <property type="match status" value="2"/>
</dbReference>
<dbReference type="GO" id="GO:0045454">
    <property type="term" value="P:cell redox homeostasis"/>
    <property type="evidence" value="ECO:0007669"/>
    <property type="project" value="InterPro"/>
</dbReference>
<dbReference type="HOGENOM" id="CLU_000604_17_5_11"/>
<dbReference type="AlphaFoldDB" id="F8B2M0"/>
<dbReference type="KEGG" id="fsy:FsymDg_1345"/>
<keyword evidence="3" id="KW-0547">Nucleotide-binding</keyword>
<dbReference type="SUPFAM" id="SSF90123">
    <property type="entry name" value="ABC transporter transmembrane region"/>
    <property type="match status" value="2"/>
</dbReference>
<dbReference type="InterPro" id="IPR027417">
    <property type="entry name" value="P-loop_NTPase"/>
</dbReference>
<keyword evidence="2 8" id="KW-0812">Transmembrane</keyword>
<dbReference type="NCBIfam" id="TIGR02868">
    <property type="entry name" value="CydC"/>
    <property type="match status" value="1"/>
</dbReference>
<evidence type="ECO:0000313" key="12">
    <source>
        <dbReference type="Proteomes" id="UP000001549"/>
    </source>
</evidence>
<feature type="transmembrane region" description="Helical" evidence="8">
    <location>
        <begin position="18"/>
        <end position="39"/>
    </location>
</feature>
<dbReference type="GO" id="GO:0034775">
    <property type="term" value="P:glutathione transmembrane transport"/>
    <property type="evidence" value="ECO:0007669"/>
    <property type="project" value="InterPro"/>
</dbReference>
<dbReference type="SUPFAM" id="SSF52540">
    <property type="entry name" value="P-loop containing nucleoside triphosphate hydrolases"/>
    <property type="match status" value="2"/>
</dbReference>
<feature type="compositionally biased region" description="Low complexity" evidence="7">
    <location>
        <begin position="604"/>
        <end position="619"/>
    </location>
</feature>
<dbReference type="PANTHER" id="PTHR24221">
    <property type="entry name" value="ATP-BINDING CASSETTE SUB-FAMILY B"/>
    <property type="match status" value="1"/>
</dbReference>
<feature type="region of interest" description="Disordered" evidence="7">
    <location>
        <begin position="549"/>
        <end position="660"/>
    </location>
</feature>
<accession>F8B2M0</accession>
<dbReference type="SMART" id="SM00382">
    <property type="entry name" value="AAA"/>
    <property type="match status" value="2"/>
</dbReference>
<dbReference type="PROSITE" id="PS50893">
    <property type="entry name" value="ABC_TRANSPORTER_2"/>
    <property type="match status" value="2"/>
</dbReference>
<feature type="transmembrane region" description="Helical" evidence="8">
    <location>
        <begin position="251"/>
        <end position="279"/>
    </location>
</feature>
<dbReference type="InterPro" id="IPR011527">
    <property type="entry name" value="ABC1_TM_dom"/>
</dbReference>
<reference evidence="11 12" key="1">
    <citation type="submission" date="2011-05" db="EMBL/GenBank/DDBJ databases">
        <title>Complete sequence of chromosome of Frankia symbiont of Datisca glomerata.</title>
        <authorList>
            <consortium name="US DOE Joint Genome Institute"/>
            <person name="Lucas S."/>
            <person name="Han J."/>
            <person name="Lapidus A."/>
            <person name="Cheng J.-F."/>
            <person name="Goodwin L."/>
            <person name="Pitluck S."/>
            <person name="Peters L."/>
            <person name="Mikhailova N."/>
            <person name="Chertkov O."/>
            <person name="Teshima H."/>
            <person name="Han C."/>
            <person name="Tapia R."/>
            <person name="Land M."/>
            <person name="Hauser L."/>
            <person name="Kyrpides N."/>
            <person name="Ivanova N."/>
            <person name="Pagani I."/>
            <person name="Berry A."/>
            <person name="Pawlowski K."/>
            <person name="Persson T."/>
            <person name="Vanden Heuvel B."/>
            <person name="Benson D."/>
            <person name="Woyke T."/>
        </authorList>
    </citation>
    <scope>NUCLEOTIDE SEQUENCE [LARGE SCALE GENOMIC DNA]</scope>
    <source>
        <strain evidence="12">4085684</strain>
    </source>
</reference>
<dbReference type="Gene3D" id="3.40.50.300">
    <property type="entry name" value="P-loop containing nucleotide triphosphate hydrolases"/>
    <property type="match status" value="2"/>
</dbReference>
<dbReference type="InterPro" id="IPR039421">
    <property type="entry name" value="Type_1_exporter"/>
</dbReference>
<dbReference type="CDD" id="cd03228">
    <property type="entry name" value="ABCC_MRP_Like"/>
    <property type="match status" value="1"/>
</dbReference>
<dbReference type="PROSITE" id="PS00211">
    <property type="entry name" value="ABC_TRANSPORTER_1"/>
    <property type="match status" value="2"/>
</dbReference>
<dbReference type="InterPro" id="IPR036640">
    <property type="entry name" value="ABC1_TM_sf"/>
</dbReference>
<feature type="transmembrane region" description="Helical" evidence="8">
    <location>
        <begin position="792"/>
        <end position="812"/>
    </location>
</feature>
<dbReference type="InterPro" id="IPR003593">
    <property type="entry name" value="AAA+_ATPase"/>
</dbReference>
<dbReference type="GO" id="GO:0140359">
    <property type="term" value="F:ABC-type transporter activity"/>
    <property type="evidence" value="ECO:0007669"/>
    <property type="project" value="InterPro"/>
</dbReference>
<evidence type="ECO:0000313" key="11">
    <source>
        <dbReference type="EMBL" id="AEH08825.1"/>
    </source>
</evidence>
<feature type="domain" description="ABC transmembrane type-1" evidence="10">
    <location>
        <begin position="677"/>
        <end position="960"/>
    </location>
</feature>
<dbReference type="PROSITE" id="PS50929">
    <property type="entry name" value="ABC_TM1F"/>
    <property type="match status" value="2"/>
</dbReference>
<dbReference type="STRING" id="656024.FsymDg_1345"/>
<evidence type="ECO:0000259" key="9">
    <source>
        <dbReference type="PROSITE" id="PS50893"/>
    </source>
</evidence>
<sequence>MKPVDPRLLRVTPALRGYLLRLGALAVASAALVILQGTLLTDVVVTGQQVGAGVLTGTVLAGTGGAVALLVLVAAARAVVVWLSERTAERTCPAVSAGLRQAMLGAVVERTAGTGGDHRDRDGGAGALAVTAGAGLDGMDAYLTRFLPALVMVAVVPPFVLARIAGADLASAGVLAVVLPLVPIFMVLVGLATRNRTDRQLAVLSRLSGHFLDVVEGLPTLRIFNRARPQVAVIRRITDAYRGQTMAALRWAFLSSFVLELLATLSVALVAVSVGLRLVSGSLDLRAGLLVLLLAPEVYLPLRQVGAQYHATVSGLTAAAAALDVLDATPPPRPGSRPAPTRFDTLRLDGVDLRGAGRVELTIRQGEIVALVGPSGAGKSTVLALLRGALRPTHGRVLVDGVDLAGVDPAGWQARVGWLPQRPHAVCGGTVADEARLGRPGAPAAEVAAALAAAGAPPAEQRVGEDGGELSAGELRRVGLARVLLRDAPLVLLDEPGESLDAAAEERVAAAVAALRGRATVVLVAHSAALADVADRVVTIAAGRVAADGPTADWTATDGLGSDRPVDGRTEPPPGPAHPPAPAALTLSPAPRPAVPVPPPAVPLRPAVTSVPPVSASVRRPGDTPLEDIPEDISVSLAGVRSRSRHRSRSRSRSQSPPASAHRRALELFVSARRRFALGILAGAAALGCGIGLTAASAWLIVRASQQPPVLTLMVAIVAVRAFGLGRPVFRYVERLVTHDAALRGLARLRAEVFARLVPLAPAALGTHRRGDLLRRFTADVDGVGESLLRGVAPTASAALACAGAVIMVAVVSPPAGGVLAVGLAVAAVLAGPVTGRRTQEMVTATAAARARRDVEIVAVLDGLDEIVAFGAAPARLARVHRRDGEIARLAASWRGSPAWGSAAAMFAAGLTLAAVSAVGVAAVGQQALSGVMLGVVVLTTVAAFEPLAGLTTAFAALAEARASATRVFAVLDREPLVGEPAHPRPLPDGPLEVRMRDVVLRYAPDGPPVLDGFDLHLPAGARVALVGASGAGKSTVADLLLRLRDPQAGEVLVGGVDLRDVATDELYRRVTGMTQDAHVFDATLRENLLIARTDATEADLTDVLGRVGLGGWVAGLPDGLATRVGADGERMSGGQRQRLLLARALLSDPAVLVLDEPTAHLDPVTEAAVMRTILDVTRGRTVLLISHRTVGFEELDAVVELAGGTRVPALRSAA</sequence>
<keyword evidence="12" id="KW-1185">Reference proteome</keyword>
<dbReference type="InterPro" id="IPR003439">
    <property type="entry name" value="ABC_transporter-like_ATP-bd"/>
</dbReference>
<protein>
    <submittedName>
        <fullName evidence="11">ABC transporter, CydDC cysteine exporter (CydDC-E) family, permease/ATP-binding protein CydC</fullName>
    </submittedName>
</protein>
<feature type="transmembrane region" description="Helical" evidence="8">
    <location>
        <begin position="931"/>
        <end position="958"/>
    </location>
</feature>
<feature type="compositionally biased region" description="Pro residues" evidence="7">
    <location>
        <begin position="571"/>
        <end position="582"/>
    </location>
</feature>
<dbReference type="GO" id="GO:0034040">
    <property type="term" value="F:ATPase-coupled lipid transmembrane transporter activity"/>
    <property type="evidence" value="ECO:0007669"/>
    <property type="project" value="TreeGrafter"/>
</dbReference>
<evidence type="ECO:0000256" key="8">
    <source>
        <dbReference type="SAM" id="Phobius"/>
    </source>
</evidence>